<gene>
    <name evidence="1" type="ORF">E2562_017777</name>
</gene>
<proteinExistence type="predicted"/>
<evidence type="ECO:0008006" key="3">
    <source>
        <dbReference type="Google" id="ProtNLM"/>
    </source>
</evidence>
<name>A0A6G1BLV7_9ORYZ</name>
<dbReference type="EMBL" id="SPHZ02000012">
    <property type="protein sequence ID" value="KAF0888771.1"/>
    <property type="molecule type" value="Genomic_DNA"/>
</dbReference>
<dbReference type="Proteomes" id="UP000479710">
    <property type="component" value="Unassembled WGS sequence"/>
</dbReference>
<evidence type="ECO:0000313" key="1">
    <source>
        <dbReference type="EMBL" id="KAF0888771.1"/>
    </source>
</evidence>
<comment type="caution">
    <text evidence="1">The sequence shown here is derived from an EMBL/GenBank/DDBJ whole genome shotgun (WGS) entry which is preliminary data.</text>
</comment>
<sequence length="78" mass="9173">MTPATVRAMAPSFRHVVTNRKGKNKRGQEREGHNSGGILQMLHMENLLEMEKLFLTTQNTMRMRVQREIMTKNFKNRD</sequence>
<protein>
    <recommendedName>
        <fullName evidence="3">No apical meristem-associated C-terminal domain-containing protein</fullName>
    </recommendedName>
</protein>
<evidence type="ECO:0000313" key="2">
    <source>
        <dbReference type="Proteomes" id="UP000479710"/>
    </source>
</evidence>
<organism evidence="1 2">
    <name type="scientific">Oryza meyeriana var. granulata</name>
    <dbReference type="NCBI Taxonomy" id="110450"/>
    <lineage>
        <taxon>Eukaryota</taxon>
        <taxon>Viridiplantae</taxon>
        <taxon>Streptophyta</taxon>
        <taxon>Embryophyta</taxon>
        <taxon>Tracheophyta</taxon>
        <taxon>Spermatophyta</taxon>
        <taxon>Magnoliopsida</taxon>
        <taxon>Liliopsida</taxon>
        <taxon>Poales</taxon>
        <taxon>Poaceae</taxon>
        <taxon>BOP clade</taxon>
        <taxon>Oryzoideae</taxon>
        <taxon>Oryzeae</taxon>
        <taxon>Oryzinae</taxon>
        <taxon>Oryza</taxon>
        <taxon>Oryza meyeriana</taxon>
    </lineage>
</organism>
<reference evidence="1 2" key="1">
    <citation type="submission" date="2019-11" db="EMBL/GenBank/DDBJ databases">
        <title>Whole genome sequence of Oryza granulata.</title>
        <authorList>
            <person name="Li W."/>
        </authorList>
    </citation>
    <scope>NUCLEOTIDE SEQUENCE [LARGE SCALE GENOMIC DNA]</scope>
    <source>
        <strain evidence="2">cv. Menghai</strain>
        <tissue evidence="1">Leaf</tissue>
    </source>
</reference>
<dbReference type="AlphaFoldDB" id="A0A6G1BLV7"/>
<accession>A0A6G1BLV7</accession>
<keyword evidence="2" id="KW-1185">Reference proteome</keyword>